<name>A0A3M7RYM5_BRAPC</name>
<comment type="caution">
    <text evidence="1">The sequence shown here is derived from an EMBL/GenBank/DDBJ whole genome shotgun (WGS) entry which is preliminary data.</text>
</comment>
<reference evidence="1 2" key="1">
    <citation type="journal article" date="2018" name="Sci. Rep.">
        <title>Genomic signatures of local adaptation to the degree of environmental predictability in rotifers.</title>
        <authorList>
            <person name="Franch-Gras L."/>
            <person name="Hahn C."/>
            <person name="Garcia-Roger E.M."/>
            <person name="Carmona M.J."/>
            <person name="Serra M."/>
            <person name="Gomez A."/>
        </authorList>
    </citation>
    <scope>NUCLEOTIDE SEQUENCE [LARGE SCALE GENOMIC DNA]</scope>
    <source>
        <strain evidence="1">HYR1</strain>
    </source>
</reference>
<keyword evidence="2" id="KW-1185">Reference proteome</keyword>
<gene>
    <name evidence="1" type="ORF">BpHYR1_008296</name>
</gene>
<organism evidence="1 2">
    <name type="scientific">Brachionus plicatilis</name>
    <name type="common">Marine rotifer</name>
    <name type="synonym">Brachionus muelleri</name>
    <dbReference type="NCBI Taxonomy" id="10195"/>
    <lineage>
        <taxon>Eukaryota</taxon>
        <taxon>Metazoa</taxon>
        <taxon>Spiralia</taxon>
        <taxon>Gnathifera</taxon>
        <taxon>Rotifera</taxon>
        <taxon>Eurotatoria</taxon>
        <taxon>Monogononta</taxon>
        <taxon>Pseudotrocha</taxon>
        <taxon>Ploima</taxon>
        <taxon>Brachionidae</taxon>
        <taxon>Brachionus</taxon>
    </lineage>
</organism>
<evidence type="ECO:0000313" key="1">
    <source>
        <dbReference type="EMBL" id="RNA28674.1"/>
    </source>
</evidence>
<evidence type="ECO:0000313" key="2">
    <source>
        <dbReference type="Proteomes" id="UP000276133"/>
    </source>
</evidence>
<protein>
    <submittedName>
        <fullName evidence="1">Uncharacterized protein</fullName>
    </submittedName>
</protein>
<accession>A0A3M7RYM5</accession>
<dbReference type="AlphaFoldDB" id="A0A3M7RYM5"/>
<sequence>MHFNSKKKVPLNLILHRFLKSYKNIRSNAARFIITFEKIFTPDIKWVIKLIGLNYSLKTSFKILLLIAVLARSSKNGVGFTVSGELICFNTNFFCHTYLFIKIEILRNNFKIFFFVLINKIKLKSDLIFCIKNAREKKKQKKNVIVLTQQIFIYHNPLLNIVASYTETKLCCMQKIQVKCSIKSYKLNSVGCRKWRPLNIKRPPKTGMGVDPKLKTYFWSMAFF</sequence>
<dbReference type="EMBL" id="REGN01002354">
    <property type="protein sequence ID" value="RNA28674.1"/>
    <property type="molecule type" value="Genomic_DNA"/>
</dbReference>
<proteinExistence type="predicted"/>
<dbReference type="Proteomes" id="UP000276133">
    <property type="component" value="Unassembled WGS sequence"/>
</dbReference>